<keyword evidence="7 10" id="KW-0472">Membrane</keyword>
<proteinExistence type="inferred from homology"/>
<evidence type="ECO:0000256" key="8">
    <source>
        <dbReference type="ARBA" id="ARBA00023315"/>
    </source>
</evidence>
<dbReference type="OMA" id="INWWYVA"/>
<evidence type="ECO:0000313" key="15">
    <source>
        <dbReference type="Proteomes" id="UP000001997"/>
    </source>
</evidence>
<feature type="transmembrane region" description="Helical" evidence="13">
    <location>
        <begin position="434"/>
        <end position="463"/>
    </location>
</feature>
<organism evidence="14 15">
    <name type="scientific">Meyerozyma guilliermondii (strain ATCC 6260 / CBS 566 / DSM 6381 / JCM 1539 / NBRC 10279 / NRRL Y-324)</name>
    <name type="common">Yeast</name>
    <name type="synonym">Candida guilliermondii</name>
    <dbReference type="NCBI Taxonomy" id="294746"/>
    <lineage>
        <taxon>Eukaryota</taxon>
        <taxon>Fungi</taxon>
        <taxon>Dikarya</taxon>
        <taxon>Ascomycota</taxon>
        <taxon>Saccharomycotina</taxon>
        <taxon>Pichiomycetes</taxon>
        <taxon>Debaryomycetaceae</taxon>
        <taxon>Meyerozyma</taxon>
    </lineage>
</organism>
<feature type="compositionally biased region" description="Basic and acidic residues" evidence="12">
    <location>
        <begin position="87"/>
        <end position="109"/>
    </location>
</feature>
<dbReference type="InterPro" id="IPR014371">
    <property type="entry name" value="Oat_ACAT_DAG_ARE"/>
</dbReference>
<dbReference type="InterPro" id="IPR004299">
    <property type="entry name" value="MBOAT_fam"/>
</dbReference>
<dbReference type="GO" id="GO:0034737">
    <property type="term" value="F:ergosterol O-acyltransferase activity"/>
    <property type="evidence" value="ECO:0007669"/>
    <property type="project" value="TreeGrafter"/>
</dbReference>
<dbReference type="PIRSF" id="PIRSF000439">
    <property type="entry name" value="Oat_ACAT_DAG_ARE"/>
    <property type="match status" value="1"/>
</dbReference>
<keyword evidence="15" id="KW-1185">Reference proteome</keyword>
<feature type="region of interest" description="Disordered" evidence="12">
    <location>
        <begin position="19"/>
        <end position="64"/>
    </location>
</feature>
<dbReference type="KEGG" id="pgu:PGUG_00464"/>
<reference evidence="14 15" key="1">
    <citation type="journal article" date="2009" name="Nature">
        <title>Evolution of pathogenicity and sexual reproduction in eight Candida genomes.</title>
        <authorList>
            <person name="Butler G."/>
            <person name="Rasmussen M.D."/>
            <person name="Lin M.F."/>
            <person name="Santos M.A."/>
            <person name="Sakthikumar S."/>
            <person name="Munro C.A."/>
            <person name="Rheinbay E."/>
            <person name="Grabherr M."/>
            <person name="Forche A."/>
            <person name="Reedy J.L."/>
            <person name="Agrafioti I."/>
            <person name="Arnaud M.B."/>
            <person name="Bates S."/>
            <person name="Brown A.J."/>
            <person name="Brunke S."/>
            <person name="Costanzo M.C."/>
            <person name="Fitzpatrick D.A."/>
            <person name="de Groot P.W."/>
            <person name="Harris D."/>
            <person name="Hoyer L.L."/>
            <person name="Hube B."/>
            <person name="Klis F.M."/>
            <person name="Kodira C."/>
            <person name="Lennard N."/>
            <person name="Logue M.E."/>
            <person name="Martin R."/>
            <person name="Neiman A.M."/>
            <person name="Nikolaou E."/>
            <person name="Quail M.A."/>
            <person name="Quinn J."/>
            <person name="Santos M.C."/>
            <person name="Schmitzberger F.F."/>
            <person name="Sherlock G."/>
            <person name="Shah P."/>
            <person name="Silverstein K.A."/>
            <person name="Skrzypek M.S."/>
            <person name="Soll D."/>
            <person name="Staggs R."/>
            <person name="Stansfield I."/>
            <person name="Stumpf M.P."/>
            <person name="Sudbery P.E."/>
            <person name="Srikantha T."/>
            <person name="Zeng Q."/>
            <person name="Berman J."/>
            <person name="Berriman M."/>
            <person name="Heitman J."/>
            <person name="Gow N.A."/>
            <person name="Lorenz M.C."/>
            <person name="Birren B.W."/>
            <person name="Kellis M."/>
            <person name="Cuomo C.A."/>
        </authorList>
    </citation>
    <scope>NUCLEOTIDE SEQUENCE [LARGE SCALE GENOMIC DNA]</scope>
    <source>
        <strain evidence="15">ATCC 6260 / CBS 566 / DSM 6381 / JCM 1539 / NBRC 10279 / NRRL Y-324</strain>
    </source>
</reference>
<dbReference type="GeneID" id="5129399"/>
<dbReference type="PANTHER" id="PTHR10408:SF23">
    <property type="entry name" value="STEROL O-ACYLTRANSFERASE 1-RELATED"/>
    <property type="match status" value="1"/>
</dbReference>
<dbReference type="EMBL" id="CH408155">
    <property type="protein sequence ID" value="EDK36366.2"/>
    <property type="molecule type" value="Genomic_DNA"/>
</dbReference>
<evidence type="ECO:0000256" key="3">
    <source>
        <dbReference type="ARBA" id="ARBA00022679"/>
    </source>
</evidence>
<keyword evidence="8 10" id="KW-0012">Acyltransferase</keyword>
<dbReference type="PANTHER" id="PTHR10408">
    <property type="entry name" value="STEROL O-ACYLTRANSFERASE"/>
    <property type="match status" value="1"/>
</dbReference>
<dbReference type="HOGENOM" id="CLU_018190_2_1_1"/>
<evidence type="ECO:0000256" key="11">
    <source>
        <dbReference type="PIRSR" id="PIRSR000439-1"/>
    </source>
</evidence>
<dbReference type="Pfam" id="PF03062">
    <property type="entry name" value="MBOAT"/>
    <property type="match status" value="1"/>
</dbReference>
<evidence type="ECO:0000256" key="5">
    <source>
        <dbReference type="ARBA" id="ARBA00022824"/>
    </source>
</evidence>
<evidence type="ECO:0000256" key="6">
    <source>
        <dbReference type="ARBA" id="ARBA00022989"/>
    </source>
</evidence>
<feature type="compositionally biased region" description="Low complexity" evidence="12">
    <location>
        <begin position="25"/>
        <end position="37"/>
    </location>
</feature>
<evidence type="ECO:0000256" key="2">
    <source>
        <dbReference type="ARBA" id="ARBA00009010"/>
    </source>
</evidence>
<dbReference type="RefSeq" id="XP_001487087.2">
    <property type="nucleotide sequence ID" value="XM_001487037.1"/>
</dbReference>
<dbReference type="GO" id="GO:0005789">
    <property type="term" value="C:endoplasmic reticulum membrane"/>
    <property type="evidence" value="ECO:0007669"/>
    <property type="project" value="UniProtKB-SubCell"/>
</dbReference>
<keyword evidence="5 10" id="KW-0256">Endoplasmic reticulum</keyword>
<evidence type="ECO:0000313" key="14">
    <source>
        <dbReference type="EMBL" id="EDK36366.2"/>
    </source>
</evidence>
<keyword evidence="3 10" id="KW-0808">Transferase</keyword>
<sequence length="597" mass="70148">MSKENLLKISQYNTERRPSLATDVDYSSTDLSSRSDSANTTNGTPTVTLHKRQSSTELLSESPEQKRFLKTIDTLNRTTNSRLRQRLNREGDKHKKEHKEHEKHKDDHSKYKSRFGDIHFYSNMTTIFDADYFKESQFFGVYILFWLGTAFLILNNLVHTFLENGDNLLDGPVVRTFKKDLLKIALTDLGMYLTMYVSVFIQLGIRKGWYSWSSTGATLQNIYSFVYFFAWSYFASPKYMDYPWIGKVFLALHSLVFLMKMHSYATYNGYLWNIFNELQVSRKYLKILDETDESMIEGKSVSDLRKALVDSIGFCSYELEYQSKSTSVNTDVEITGDKNKLNTTKSTSSLDDDYVSFPNNITFFDFFRYSMFPTVVYSLKFPRTKRIRWGYVMEKSFAVFGIIFLMITVAQNWMYPIVVRAQEASKLPMSREKVLQYCLVLLDMIPPFLMEYLFTFFLIWDVILNAIAELSRFADRDFYGPWWSCTDWSEFARIWNRPVHKFLLRHVYQSTISTFKLNKNQASLVTFIISSFVHEFVMFVIFRKVRFYMLALQMSQLPLIMISRTKFMRDKKVLGNVICWVGFISGPSMICTLYLVF</sequence>
<dbReference type="STRING" id="294746.A5DB09"/>
<evidence type="ECO:0000256" key="13">
    <source>
        <dbReference type="SAM" id="Phobius"/>
    </source>
</evidence>
<accession>A5DB09</accession>
<comment type="subcellular location">
    <subcellularLocation>
        <location evidence="1 10">Endoplasmic reticulum membrane</location>
        <topology evidence="1 10">Multi-pass membrane protein</topology>
    </subcellularLocation>
</comment>
<comment type="function">
    <text evidence="9">Sterol O-acyltransferase that catalyzes the formation of stery esters.</text>
</comment>
<dbReference type="OrthoDB" id="10039049at2759"/>
<evidence type="ECO:0000256" key="7">
    <source>
        <dbReference type="ARBA" id="ARBA00023136"/>
    </source>
</evidence>
<feature type="transmembrane region" description="Helical" evidence="13">
    <location>
        <begin position="139"/>
        <end position="162"/>
    </location>
</feature>
<feature type="transmembrane region" description="Helical" evidence="13">
    <location>
        <begin position="182"/>
        <end position="205"/>
    </location>
</feature>
<evidence type="ECO:0000256" key="1">
    <source>
        <dbReference type="ARBA" id="ARBA00004477"/>
    </source>
</evidence>
<dbReference type="Proteomes" id="UP000001997">
    <property type="component" value="Unassembled WGS sequence"/>
</dbReference>
<evidence type="ECO:0000256" key="12">
    <source>
        <dbReference type="SAM" id="MobiDB-lite"/>
    </source>
</evidence>
<feature type="transmembrane region" description="Helical" evidence="13">
    <location>
        <begin position="396"/>
        <end position="414"/>
    </location>
</feature>
<name>A5DB09_PICGU</name>
<gene>
    <name evidence="14" type="ORF">PGUG_00464</name>
</gene>
<dbReference type="GO" id="GO:0008204">
    <property type="term" value="P:ergosterol metabolic process"/>
    <property type="evidence" value="ECO:0007669"/>
    <property type="project" value="TreeGrafter"/>
</dbReference>
<feature type="region of interest" description="Disordered" evidence="12">
    <location>
        <begin position="79"/>
        <end position="109"/>
    </location>
</feature>
<dbReference type="InParanoid" id="A5DB09"/>
<keyword evidence="4 13" id="KW-0812">Transmembrane</keyword>
<feature type="transmembrane region" description="Helical" evidence="13">
    <location>
        <begin position="577"/>
        <end position="596"/>
    </location>
</feature>
<feature type="transmembrane region" description="Helical" evidence="13">
    <location>
        <begin position="217"/>
        <end position="236"/>
    </location>
</feature>
<evidence type="ECO:0000256" key="10">
    <source>
        <dbReference type="PIRNR" id="PIRNR000439"/>
    </source>
</evidence>
<dbReference type="eggNOG" id="KOG0380">
    <property type="taxonomic scope" value="Eukaryota"/>
</dbReference>
<feature type="active site" evidence="11">
    <location>
        <position position="534"/>
    </location>
</feature>
<protein>
    <recommendedName>
        <fullName evidence="10">O-acyltransferase</fullName>
    </recommendedName>
</protein>
<feature type="compositionally biased region" description="Polar residues" evidence="12">
    <location>
        <begin position="38"/>
        <end position="47"/>
    </location>
</feature>
<dbReference type="FunCoup" id="A5DB09">
    <property type="interactions" value="266"/>
</dbReference>
<keyword evidence="6 13" id="KW-1133">Transmembrane helix</keyword>
<comment type="similarity">
    <text evidence="2 10">Belongs to the membrane-bound acyltransferase family. Sterol o-acyltransferase subfamily.</text>
</comment>
<dbReference type="AlphaFoldDB" id="A5DB09"/>
<dbReference type="VEuPathDB" id="FungiDB:PGUG_00464"/>
<evidence type="ECO:0000256" key="4">
    <source>
        <dbReference type="ARBA" id="ARBA00022692"/>
    </source>
</evidence>
<evidence type="ECO:0000256" key="9">
    <source>
        <dbReference type="ARBA" id="ARBA00023568"/>
    </source>
</evidence>